<protein>
    <submittedName>
        <fullName evidence="5">Epidermal growth factor receptor kinase substrate 8-like protein 2</fullName>
    </submittedName>
</protein>
<evidence type="ECO:0000256" key="1">
    <source>
        <dbReference type="ARBA" id="ARBA00022443"/>
    </source>
</evidence>
<dbReference type="PANTHER" id="PTHR12287">
    <property type="entry name" value="EPIDERMAL GROWTH FACTOR RECEPTOR KINASE SUBSTRATE EPS8-RELATED PROTEIN"/>
    <property type="match status" value="1"/>
</dbReference>
<keyword evidence="5" id="KW-0808">Transferase</keyword>
<dbReference type="Gene3D" id="2.30.30.40">
    <property type="entry name" value="SH3 Domains"/>
    <property type="match status" value="1"/>
</dbReference>
<feature type="region of interest" description="Disordered" evidence="3">
    <location>
        <begin position="247"/>
        <end position="267"/>
    </location>
</feature>
<dbReference type="SUPFAM" id="SSF50729">
    <property type="entry name" value="PH domain-like"/>
    <property type="match status" value="1"/>
</dbReference>
<evidence type="ECO:0000256" key="3">
    <source>
        <dbReference type="SAM" id="MobiDB-lite"/>
    </source>
</evidence>
<dbReference type="InterPro" id="IPR011993">
    <property type="entry name" value="PH-like_dom_sf"/>
</dbReference>
<evidence type="ECO:0000256" key="2">
    <source>
        <dbReference type="PROSITE-ProRule" id="PRU00192"/>
    </source>
</evidence>
<gene>
    <name evidence="5" type="ORF">CLF_100368</name>
</gene>
<name>G7Y3A6_CLOSI</name>
<dbReference type="GO" id="GO:0016301">
    <property type="term" value="F:kinase activity"/>
    <property type="evidence" value="ECO:0007669"/>
    <property type="project" value="UniProtKB-KW"/>
</dbReference>
<dbReference type="SUPFAM" id="SSF50044">
    <property type="entry name" value="SH3-domain"/>
    <property type="match status" value="1"/>
</dbReference>
<reference evidence="5" key="1">
    <citation type="journal article" date="2011" name="Genome Biol.">
        <title>The draft genome of the carcinogenic human liver fluke Clonorchis sinensis.</title>
        <authorList>
            <person name="Wang X."/>
            <person name="Chen W."/>
            <person name="Huang Y."/>
            <person name="Sun J."/>
            <person name="Men J."/>
            <person name="Liu H."/>
            <person name="Luo F."/>
            <person name="Guo L."/>
            <person name="Lv X."/>
            <person name="Deng C."/>
            <person name="Zhou C."/>
            <person name="Fan Y."/>
            <person name="Li X."/>
            <person name="Huang L."/>
            <person name="Hu Y."/>
            <person name="Liang C."/>
            <person name="Hu X."/>
            <person name="Xu J."/>
            <person name="Yu X."/>
        </authorList>
    </citation>
    <scope>NUCLEOTIDE SEQUENCE [LARGE SCALE GENOMIC DNA]</scope>
    <source>
        <strain evidence="5">Henan</strain>
    </source>
</reference>
<dbReference type="Proteomes" id="UP000008909">
    <property type="component" value="Unassembled WGS sequence"/>
</dbReference>
<dbReference type="Gene3D" id="2.30.29.30">
    <property type="entry name" value="Pleckstrin-homology domain (PH domain)/Phosphotyrosine-binding domain (PTB)"/>
    <property type="match status" value="1"/>
</dbReference>
<sequence>MGEKTNGQVCVKFEVEHVKTFTSSPTSPLINMADAIELLKNQTKGERIRVQMIIEEDANEKSLLIVEQNQELERFPLSTIRSLSFKSDSLAGKNNNMILFQIDAKSLPNGEPEHNELHAFQILEVPAQLVVEAINEAKGGERKFSNIPVLICPEMDDNNAPKPSFSGSIGDSYSRDDRTINLQAPTVSSKKMVTATRPDEVDTDFIRAEVQLLNHLFDDIESALQEMRDRPLKLVRRSSAIMAKTGTSSKSFPHTLGKTKSDGHGKQMDPKFRATIVDFYQKVKLSAIILSRLLNYVKEPNSPQLVRQLFVLLKEALTLCRDPKTGQVAVAREAIRPWFPSETLTFLQDNLSNEQLSMLKDLGPAWNTPREESDNNTVYVPQFRHNFQIVIDDYEPTLFRFNEKGLQVDPQHRYIRAAPLNTFARQLMLQKAHMAKVIANFRAKNERELSVEVGEYLELLNTSEDWRKVRNSRNEIGFCPNVVLRVIEHRQSKTSVVGIEPKKSASGETIQF</sequence>
<dbReference type="PANTHER" id="PTHR12287:SF23">
    <property type="entry name" value="AROUSER, ISOFORM A-RELATED"/>
    <property type="match status" value="1"/>
</dbReference>
<dbReference type="GO" id="GO:0007266">
    <property type="term" value="P:Rho protein signal transduction"/>
    <property type="evidence" value="ECO:0007669"/>
    <property type="project" value="TreeGrafter"/>
</dbReference>
<dbReference type="SMART" id="SM00326">
    <property type="entry name" value="SH3"/>
    <property type="match status" value="1"/>
</dbReference>
<keyword evidence="5" id="KW-0675">Receptor</keyword>
<proteinExistence type="predicted"/>
<evidence type="ECO:0000313" key="6">
    <source>
        <dbReference type="Proteomes" id="UP000008909"/>
    </source>
</evidence>
<dbReference type="InterPro" id="IPR036028">
    <property type="entry name" value="SH3-like_dom_sf"/>
</dbReference>
<dbReference type="Pfam" id="PF22975">
    <property type="entry name" value="EPS8_2nd"/>
    <property type="match status" value="1"/>
</dbReference>
<feature type="domain" description="SH3" evidence="4">
    <location>
        <begin position="430"/>
        <end position="489"/>
    </location>
</feature>
<dbReference type="PROSITE" id="PS50002">
    <property type="entry name" value="SH3"/>
    <property type="match status" value="1"/>
</dbReference>
<keyword evidence="1 2" id="KW-0728">SH3 domain</keyword>
<keyword evidence="6" id="KW-1185">Reference proteome</keyword>
<evidence type="ECO:0000259" key="4">
    <source>
        <dbReference type="PROSITE" id="PS50002"/>
    </source>
</evidence>
<dbReference type="GO" id="GO:0003779">
    <property type="term" value="F:actin binding"/>
    <property type="evidence" value="ECO:0007669"/>
    <property type="project" value="TreeGrafter"/>
</dbReference>
<dbReference type="InterPro" id="IPR055093">
    <property type="entry name" value="EPS8_2nd"/>
</dbReference>
<dbReference type="InterPro" id="IPR039801">
    <property type="entry name" value="EPS8-like"/>
</dbReference>
<dbReference type="GO" id="GO:0035023">
    <property type="term" value="P:regulation of Rho protein signal transduction"/>
    <property type="evidence" value="ECO:0007669"/>
    <property type="project" value="TreeGrafter"/>
</dbReference>
<evidence type="ECO:0000313" key="5">
    <source>
        <dbReference type="EMBL" id="GAA47443.1"/>
    </source>
</evidence>
<dbReference type="InterPro" id="IPR001452">
    <property type="entry name" value="SH3_domain"/>
</dbReference>
<dbReference type="EMBL" id="DF142839">
    <property type="protein sequence ID" value="GAA47443.1"/>
    <property type="molecule type" value="Genomic_DNA"/>
</dbReference>
<dbReference type="Pfam" id="PF00018">
    <property type="entry name" value="SH3_1"/>
    <property type="match status" value="1"/>
</dbReference>
<dbReference type="GO" id="GO:0005886">
    <property type="term" value="C:plasma membrane"/>
    <property type="evidence" value="ECO:0007669"/>
    <property type="project" value="TreeGrafter"/>
</dbReference>
<reference key="2">
    <citation type="submission" date="2011-10" db="EMBL/GenBank/DDBJ databases">
        <title>The genome and transcriptome sequence of Clonorchis sinensis provide insights into the carcinogenic liver fluke.</title>
        <authorList>
            <person name="Wang X."/>
            <person name="Huang Y."/>
            <person name="Chen W."/>
            <person name="Liu H."/>
            <person name="Guo L."/>
            <person name="Chen Y."/>
            <person name="Luo F."/>
            <person name="Zhou W."/>
            <person name="Sun J."/>
            <person name="Mao Q."/>
            <person name="Liang P."/>
            <person name="Zhou C."/>
            <person name="Tian Y."/>
            <person name="Men J."/>
            <person name="Lv X."/>
            <person name="Huang L."/>
            <person name="Zhou J."/>
            <person name="Hu Y."/>
            <person name="Li R."/>
            <person name="Zhang F."/>
            <person name="Lei H."/>
            <person name="Li X."/>
            <person name="Hu X."/>
            <person name="Liang C."/>
            <person name="Xu J."/>
            <person name="Wu Z."/>
            <person name="Yu X."/>
        </authorList>
    </citation>
    <scope>NUCLEOTIDE SEQUENCE</scope>
    <source>
        <strain>Henan</strain>
    </source>
</reference>
<dbReference type="AlphaFoldDB" id="G7Y3A6"/>
<organism evidence="5 6">
    <name type="scientific">Clonorchis sinensis</name>
    <name type="common">Chinese liver fluke</name>
    <dbReference type="NCBI Taxonomy" id="79923"/>
    <lineage>
        <taxon>Eukaryota</taxon>
        <taxon>Metazoa</taxon>
        <taxon>Spiralia</taxon>
        <taxon>Lophotrochozoa</taxon>
        <taxon>Platyhelminthes</taxon>
        <taxon>Trematoda</taxon>
        <taxon>Digenea</taxon>
        <taxon>Opisthorchiida</taxon>
        <taxon>Opisthorchiata</taxon>
        <taxon>Opisthorchiidae</taxon>
        <taxon>Clonorchis</taxon>
    </lineage>
</organism>
<keyword evidence="5" id="KW-0418">Kinase</keyword>
<accession>G7Y3A6</accession>